<keyword evidence="1" id="KW-0472">Membrane</keyword>
<keyword evidence="1" id="KW-0812">Transmembrane</keyword>
<gene>
    <name evidence="2" type="ORF">OU798_20810</name>
</gene>
<accession>A0A9X3FCT5</accession>
<proteinExistence type="predicted"/>
<evidence type="ECO:0000256" key="1">
    <source>
        <dbReference type="SAM" id="Phobius"/>
    </source>
</evidence>
<comment type="caution">
    <text evidence="2">The sequence shown here is derived from an EMBL/GenBank/DDBJ whole genome shotgun (WGS) entry which is preliminary data.</text>
</comment>
<keyword evidence="1" id="KW-1133">Transmembrane helix</keyword>
<evidence type="ECO:0000313" key="2">
    <source>
        <dbReference type="EMBL" id="MCY1722801.1"/>
    </source>
</evidence>
<dbReference type="Proteomes" id="UP001145087">
    <property type="component" value="Unassembled WGS sequence"/>
</dbReference>
<evidence type="ECO:0008006" key="4">
    <source>
        <dbReference type="Google" id="ProtNLM"/>
    </source>
</evidence>
<feature type="transmembrane region" description="Helical" evidence="1">
    <location>
        <begin position="113"/>
        <end position="131"/>
    </location>
</feature>
<organism evidence="2 3">
    <name type="scientific">Draconibacterium aestuarii</name>
    <dbReference type="NCBI Taxonomy" id="2998507"/>
    <lineage>
        <taxon>Bacteria</taxon>
        <taxon>Pseudomonadati</taxon>
        <taxon>Bacteroidota</taxon>
        <taxon>Bacteroidia</taxon>
        <taxon>Marinilabiliales</taxon>
        <taxon>Prolixibacteraceae</taxon>
        <taxon>Draconibacterium</taxon>
    </lineage>
</organism>
<keyword evidence="3" id="KW-1185">Reference proteome</keyword>
<protein>
    <recommendedName>
        <fullName evidence="4">DUF423 domain-containing protein</fullName>
    </recommendedName>
</protein>
<dbReference type="AlphaFoldDB" id="A0A9X3FCT5"/>
<feature type="transmembrane region" description="Helical" evidence="1">
    <location>
        <begin position="85"/>
        <end position="107"/>
    </location>
</feature>
<dbReference type="EMBL" id="JAPOHD010000064">
    <property type="protein sequence ID" value="MCY1722801.1"/>
    <property type="molecule type" value="Genomic_DNA"/>
</dbReference>
<reference evidence="2" key="1">
    <citation type="submission" date="2022-11" db="EMBL/GenBank/DDBJ databases">
        <title>Marilongibacter aestuarii gen. nov., sp. nov., isolated from tidal flat sediment.</title>
        <authorList>
            <person name="Jiayan W."/>
        </authorList>
    </citation>
    <scope>NUCLEOTIDE SEQUENCE</scope>
    <source>
        <strain evidence="2">Z1-6</strain>
    </source>
</reference>
<sequence>MKVWNFKVKSDSQEIIKKLDSEFGSVNGFVFDVENDVNSTKFKVRKRILSAFQTILRNHIIANGKITQTDTENETYVEISFNQHILNILEVTIFLALGLFSIIFGTITSNVSATLFGSIFLVVGITYLIWVKKEFVRNVQEYKTLFSEILEL</sequence>
<dbReference type="RefSeq" id="WP_343335126.1">
    <property type="nucleotide sequence ID" value="NZ_JAPOHD010000064.1"/>
</dbReference>
<name>A0A9X3FCT5_9BACT</name>
<evidence type="ECO:0000313" key="3">
    <source>
        <dbReference type="Proteomes" id="UP001145087"/>
    </source>
</evidence>